<accession>A0AAV1ED45</accession>
<dbReference type="Proteomes" id="UP001161247">
    <property type="component" value="Chromosome 9"/>
</dbReference>
<keyword evidence="3" id="KW-1185">Reference proteome</keyword>
<sequence>MSSEAAPSVLLHFEYPSRISEEMYKGHESASYQVLFMSQAGSRDIKFETDLSWIIPNDHTQVSNFADESSSISTINNEITAPPINTTIRISNQTSNFTVTSHEVPEPNNATRRGELNSSSAGQSSKDIDDTRQDHHVTLVCKSCGDIFEESGRKNKPSEEEWLPSNMCNNCRKMVVDAGTDSGLPRPNLNSSQKRDEEDENISCWCWLC</sequence>
<dbReference type="AlphaFoldDB" id="A0AAV1ED45"/>
<feature type="region of interest" description="Disordered" evidence="1">
    <location>
        <begin position="99"/>
        <end position="132"/>
    </location>
</feature>
<organism evidence="2 3">
    <name type="scientific">Oldenlandia corymbosa var. corymbosa</name>
    <dbReference type="NCBI Taxonomy" id="529605"/>
    <lineage>
        <taxon>Eukaryota</taxon>
        <taxon>Viridiplantae</taxon>
        <taxon>Streptophyta</taxon>
        <taxon>Embryophyta</taxon>
        <taxon>Tracheophyta</taxon>
        <taxon>Spermatophyta</taxon>
        <taxon>Magnoliopsida</taxon>
        <taxon>eudicotyledons</taxon>
        <taxon>Gunneridae</taxon>
        <taxon>Pentapetalae</taxon>
        <taxon>asterids</taxon>
        <taxon>lamiids</taxon>
        <taxon>Gentianales</taxon>
        <taxon>Rubiaceae</taxon>
        <taxon>Rubioideae</taxon>
        <taxon>Spermacoceae</taxon>
        <taxon>Hedyotis-Oldenlandia complex</taxon>
        <taxon>Oldenlandia</taxon>
    </lineage>
</organism>
<feature type="compositionally biased region" description="Polar residues" evidence="1">
    <location>
        <begin position="108"/>
        <end position="125"/>
    </location>
</feature>
<reference evidence="2" key="1">
    <citation type="submission" date="2023-03" db="EMBL/GenBank/DDBJ databases">
        <authorList>
            <person name="Julca I."/>
        </authorList>
    </citation>
    <scope>NUCLEOTIDE SEQUENCE</scope>
</reference>
<protein>
    <submittedName>
        <fullName evidence="2">OLC1v1019026C1</fullName>
    </submittedName>
</protein>
<evidence type="ECO:0000313" key="3">
    <source>
        <dbReference type="Proteomes" id="UP001161247"/>
    </source>
</evidence>
<proteinExistence type="predicted"/>
<name>A0AAV1ED45_OLDCO</name>
<evidence type="ECO:0000256" key="1">
    <source>
        <dbReference type="SAM" id="MobiDB-lite"/>
    </source>
</evidence>
<evidence type="ECO:0000313" key="2">
    <source>
        <dbReference type="EMBL" id="CAI9117614.1"/>
    </source>
</evidence>
<gene>
    <name evidence="2" type="ORF">OLC1_LOCUS23653</name>
</gene>
<dbReference type="EMBL" id="OX459126">
    <property type="protein sequence ID" value="CAI9117614.1"/>
    <property type="molecule type" value="Genomic_DNA"/>
</dbReference>